<name>A0A2D4GQD1_MICCO</name>
<dbReference type="Gene3D" id="1.20.900.10">
    <property type="entry name" value="Dbl homology (DH) domain"/>
    <property type="match status" value="1"/>
</dbReference>
<dbReference type="AlphaFoldDB" id="A0A2D4GQD1"/>
<evidence type="ECO:0000259" key="1">
    <source>
        <dbReference type="PROSITE" id="PS50010"/>
    </source>
</evidence>
<dbReference type="PANTHER" id="PTHR45872">
    <property type="entry name" value="RHO GUANINE NUCLEOTIDE EXCHANGE FACTOR 2, ISOFORM D"/>
    <property type="match status" value="1"/>
</dbReference>
<dbReference type="PANTHER" id="PTHR45872:SF3">
    <property type="entry name" value="RHO GUANINE NUCLEOTIDE EXCHANGE FACTOR 12"/>
    <property type="match status" value="1"/>
</dbReference>
<accession>A0A2D4GQD1</accession>
<dbReference type="GO" id="GO:0005085">
    <property type="term" value="F:guanyl-nucleotide exchange factor activity"/>
    <property type="evidence" value="ECO:0007669"/>
    <property type="project" value="InterPro"/>
</dbReference>
<organism evidence="2">
    <name type="scientific">Micrurus corallinus</name>
    <name type="common">Brazilian coral snake</name>
    <dbReference type="NCBI Taxonomy" id="54390"/>
    <lineage>
        <taxon>Eukaryota</taxon>
        <taxon>Metazoa</taxon>
        <taxon>Chordata</taxon>
        <taxon>Craniata</taxon>
        <taxon>Vertebrata</taxon>
        <taxon>Euteleostomi</taxon>
        <taxon>Lepidosauria</taxon>
        <taxon>Squamata</taxon>
        <taxon>Bifurcata</taxon>
        <taxon>Unidentata</taxon>
        <taxon>Episquamata</taxon>
        <taxon>Toxicofera</taxon>
        <taxon>Serpentes</taxon>
        <taxon>Colubroidea</taxon>
        <taxon>Elapidae</taxon>
        <taxon>Elapinae</taxon>
        <taxon>Micrurus</taxon>
    </lineage>
</organism>
<feature type="domain" description="DH" evidence="1">
    <location>
        <begin position="1"/>
        <end position="44"/>
    </location>
</feature>
<dbReference type="EMBL" id="IACJ01148723">
    <property type="protein sequence ID" value="LAA61944.1"/>
    <property type="molecule type" value="Transcribed_RNA"/>
</dbReference>
<reference evidence="2" key="1">
    <citation type="submission" date="2017-07" db="EMBL/GenBank/DDBJ databases">
        <authorList>
            <person name="Mikheyev A."/>
            <person name="Grau M."/>
        </authorList>
    </citation>
    <scope>NUCLEOTIDE SEQUENCE</scope>
    <source>
        <tissue evidence="2">Venom_gland</tissue>
    </source>
</reference>
<evidence type="ECO:0000313" key="2">
    <source>
        <dbReference type="EMBL" id="LAA61944.1"/>
    </source>
</evidence>
<dbReference type="GO" id="GO:0007186">
    <property type="term" value="P:G protein-coupled receptor signaling pathway"/>
    <property type="evidence" value="ECO:0007669"/>
    <property type="project" value="TreeGrafter"/>
</dbReference>
<dbReference type="SUPFAM" id="SSF48065">
    <property type="entry name" value="DBL homology domain (DH-domain)"/>
    <property type="match status" value="1"/>
</dbReference>
<dbReference type="PROSITE" id="PS50010">
    <property type="entry name" value="DH_2"/>
    <property type="match status" value="1"/>
</dbReference>
<dbReference type="GO" id="GO:0001664">
    <property type="term" value="F:G protein-coupled receptor binding"/>
    <property type="evidence" value="ECO:0007669"/>
    <property type="project" value="TreeGrafter"/>
</dbReference>
<protein>
    <recommendedName>
        <fullName evidence="1">DH domain-containing protein</fullName>
    </recommendedName>
</protein>
<proteinExistence type="predicted"/>
<reference evidence="2" key="2">
    <citation type="submission" date="2017-11" db="EMBL/GenBank/DDBJ databases">
        <title>Coralsnake Venomics: Analyses of Venom Gland Transcriptomes and Proteomes of Six Brazilian Taxa.</title>
        <authorList>
            <person name="Aird S.D."/>
            <person name="Jorge da Silva N."/>
            <person name="Qiu L."/>
            <person name="Villar-Briones A."/>
            <person name="Aparecida-Saddi V."/>
            <person name="Campos-Telles M.P."/>
            <person name="Grau M."/>
            <person name="Mikheyev A.S."/>
        </authorList>
    </citation>
    <scope>NUCLEOTIDE SEQUENCE</scope>
    <source>
        <tissue evidence="2">Venom_gland</tissue>
    </source>
</reference>
<dbReference type="InterPro" id="IPR035899">
    <property type="entry name" value="DBL_dom_sf"/>
</dbReference>
<sequence length="158" mass="18819">MQRLTKYPLLLDNIAKYSEQPLEKDKVKKAADHCRQILNFVNQAVKEAENKQHLEDYQRRLDLSYLKQVEGPLLDEFRVSGRKRRGILKSDKYSQMYFVVLSASLSTQFYCLQYLDFEIIPQSKKNGKYYITHHIWGQFCSGHRWTWIYQQVGSGYIK</sequence>
<dbReference type="InterPro" id="IPR000219">
    <property type="entry name" value="DH_dom"/>
</dbReference>
<dbReference type="GO" id="GO:0005737">
    <property type="term" value="C:cytoplasm"/>
    <property type="evidence" value="ECO:0007669"/>
    <property type="project" value="TreeGrafter"/>
</dbReference>